<keyword evidence="4" id="KW-1185">Reference proteome</keyword>
<dbReference type="SMART" id="SM00233">
    <property type="entry name" value="PH"/>
    <property type="match status" value="1"/>
</dbReference>
<feature type="region of interest" description="Disordered" evidence="1">
    <location>
        <begin position="1044"/>
        <end position="1063"/>
    </location>
</feature>
<sequence length="1167" mass="130506">MGRLRNLSASFKAAAFPTASNNSYSRATPESSDTLAGKPDGSAVVRETSATSLPQASASSPALHNPMVYTPPTIVNDEIEELKPVFSYLSSHANKLYQEGYFLKLDDLDTSGKPNPVRAWTECFAQLVGTILSFWDAEALDAAGNDGEVAPSFINLADASIKMIETLPTRNQEVQPLQNVLSVSTAGKNRYLLHFNSLHSLTQWTAGIRLAMFENASLHELYTGSLIAGKGRHLNSINQIMTKNRFRIEDWARVRFGAGTPWRRCWCVIEPPDEKEWQKSQKKLGKRSAYEKVTYPKGDIKFFDTKKTKKALPIATITDAYSAYAIYPQSKPLINESTLIKLEGRITIHSQPESKTEGFVFVMPEVHPAVSGFEMMLRWLMPVYDTFSLYGRPTRLVPDTLDPRSLMFAMPKERRYGYLDIIDVAALIHTEDSDQWTEREWRKKLKEGVARRMSMQTQGRSSNIERIRDNSPRQGMRFSDAASVHSTQSSHRRNESSDAIFELPKKTMTAPTQLAHNYHARSASGSIPASPKKMRESMTREYTPSRLSEEPSIPDHAQMPTMPHIRQPLKPRVNEAGYTESANSSDSDMQNRVYAEDVERDMIIQQKPVQPVVAPPEMQHQANEQPRRRPADRPELRREKSRMSDATLSQMNPRVLEELRREGSRSPTKENGATAQSAAALAWRGGADQTNRGVNDAPADPSSTLANPHRPAVVTNTSSTSIQGPTKRKPLLSAAVLQDSSRPPIDRNYSETSNYSMQNHDRDSSPDYASHASQDPPAEREKVRGGTRKVVGSPDNQVVAQKDNLHIDFGQTLRLTPDDSRPNSRPTTATGRRSPFDSLGRPDTASGRRSPFDSLGQPSPGRQSPFDAFGSSSPSRTPEKQSSTERLPHSRSQSYAWRPRVQAENTSPGGMSAEEFVQQRASMAMQPQGYVAHRTLSSGRIDQVKTDQKARPDSPTSPRKLQKRALSSRQSSRGSMDYSAHLSAREQEHVAKMTGGPLLSNVNQAGRTPDPSVGLIGAIEARDQEKQNIKKGLQGQMVQAAIDQRSREMRTSQSQQAPLHGGPYQYPRPQQLLYQNSYQNQLVPDRPMASDFPAHRMTPSHQAYWSNMQQPTQDHRQSMYVEQKPMYQRTESMQQAGYPAYPVQPRPQSTYSQYGGFYAPQPQGKQN</sequence>
<feature type="region of interest" description="Disordered" evidence="1">
    <location>
        <begin position="608"/>
        <end position="987"/>
    </location>
</feature>
<feature type="region of interest" description="Disordered" evidence="1">
    <location>
        <begin position="449"/>
        <end position="496"/>
    </location>
</feature>
<feature type="compositionally biased region" description="Basic and acidic residues" evidence="1">
    <location>
        <begin position="655"/>
        <end position="668"/>
    </location>
</feature>
<dbReference type="Pfam" id="PF00169">
    <property type="entry name" value="PH"/>
    <property type="match status" value="1"/>
</dbReference>
<dbReference type="Proteomes" id="UP001309876">
    <property type="component" value="Unassembled WGS sequence"/>
</dbReference>
<evidence type="ECO:0000256" key="1">
    <source>
        <dbReference type="SAM" id="MobiDB-lite"/>
    </source>
</evidence>
<feature type="compositionally biased region" description="Basic and acidic residues" evidence="1">
    <location>
        <begin position="942"/>
        <end position="952"/>
    </location>
</feature>
<dbReference type="SUPFAM" id="SSF50729">
    <property type="entry name" value="PH domain-like"/>
    <property type="match status" value="1"/>
</dbReference>
<reference evidence="3 4" key="1">
    <citation type="submission" date="2023-08" db="EMBL/GenBank/DDBJ databases">
        <title>Black Yeasts Isolated from many extreme environments.</title>
        <authorList>
            <person name="Coleine C."/>
            <person name="Stajich J.E."/>
            <person name="Selbmann L."/>
        </authorList>
    </citation>
    <scope>NUCLEOTIDE SEQUENCE [LARGE SCALE GENOMIC DNA]</scope>
    <source>
        <strain evidence="3 4">CCFEE 5910</strain>
    </source>
</reference>
<organism evidence="3 4">
    <name type="scientific">Lithohypha guttulata</name>
    <dbReference type="NCBI Taxonomy" id="1690604"/>
    <lineage>
        <taxon>Eukaryota</taxon>
        <taxon>Fungi</taxon>
        <taxon>Dikarya</taxon>
        <taxon>Ascomycota</taxon>
        <taxon>Pezizomycotina</taxon>
        <taxon>Eurotiomycetes</taxon>
        <taxon>Chaetothyriomycetidae</taxon>
        <taxon>Chaetothyriales</taxon>
        <taxon>Trichomeriaceae</taxon>
        <taxon>Lithohypha</taxon>
    </lineage>
</organism>
<dbReference type="InterPro" id="IPR011993">
    <property type="entry name" value="PH-like_dom_sf"/>
</dbReference>
<name>A0AAN7YH78_9EURO</name>
<comment type="caution">
    <text evidence="3">The sequence shown here is derived from an EMBL/GenBank/DDBJ whole genome shotgun (WGS) entry which is preliminary data.</text>
</comment>
<feature type="compositionally biased region" description="Low complexity" evidence="1">
    <location>
        <begin position="48"/>
        <end position="63"/>
    </location>
</feature>
<protein>
    <recommendedName>
        <fullName evidence="2">PH domain-containing protein</fullName>
    </recommendedName>
</protein>
<feature type="compositionally biased region" description="Polar residues" evidence="1">
    <location>
        <begin position="954"/>
        <end position="974"/>
    </location>
</feature>
<feature type="compositionally biased region" description="Basic and acidic residues" evidence="1">
    <location>
        <begin position="877"/>
        <end position="888"/>
    </location>
</feature>
<feature type="region of interest" description="Disordered" evidence="1">
    <location>
        <begin position="20"/>
        <end position="64"/>
    </location>
</feature>
<gene>
    <name evidence="3" type="ORF">LTR05_005164</name>
</gene>
<accession>A0AAN7YH78</accession>
<feature type="compositionally biased region" description="Polar residues" evidence="1">
    <location>
        <begin position="714"/>
        <end position="724"/>
    </location>
</feature>
<evidence type="ECO:0000313" key="3">
    <source>
        <dbReference type="EMBL" id="KAK5085875.1"/>
    </source>
</evidence>
<feature type="compositionally biased region" description="Basic and acidic residues" evidence="1">
    <location>
        <begin position="625"/>
        <end position="643"/>
    </location>
</feature>
<feature type="region of interest" description="Disordered" evidence="1">
    <location>
        <begin position="1139"/>
        <end position="1167"/>
    </location>
</feature>
<dbReference type="PROSITE" id="PS50003">
    <property type="entry name" value="PH_DOMAIN"/>
    <property type="match status" value="1"/>
</dbReference>
<evidence type="ECO:0000259" key="2">
    <source>
        <dbReference type="PROSITE" id="PS50003"/>
    </source>
</evidence>
<feature type="domain" description="PH" evidence="2">
    <location>
        <begin position="95"/>
        <end position="213"/>
    </location>
</feature>
<evidence type="ECO:0000313" key="4">
    <source>
        <dbReference type="Proteomes" id="UP001309876"/>
    </source>
</evidence>
<dbReference type="Gene3D" id="2.30.29.30">
    <property type="entry name" value="Pleckstrin-homology domain (PH domain)/Phosphotyrosine-binding domain (PTB)"/>
    <property type="match status" value="1"/>
</dbReference>
<dbReference type="FunFam" id="2.30.29.30:FF:000203">
    <property type="entry name" value="PH domain-containing protein"/>
    <property type="match status" value="1"/>
</dbReference>
<dbReference type="EMBL" id="JAVRRJ010000004">
    <property type="protein sequence ID" value="KAK5085875.1"/>
    <property type="molecule type" value="Genomic_DNA"/>
</dbReference>
<dbReference type="AlphaFoldDB" id="A0AAN7YH78"/>
<dbReference type="Pfam" id="PF25381">
    <property type="entry name" value="PH_26"/>
    <property type="match status" value="1"/>
</dbReference>
<proteinExistence type="predicted"/>
<feature type="region of interest" description="Disordered" evidence="1">
    <location>
        <begin position="518"/>
        <end position="562"/>
    </location>
</feature>
<dbReference type="InterPro" id="IPR058155">
    <property type="entry name" value="Skg3/CAF120-like_PH"/>
</dbReference>
<feature type="compositionally biased region" description="Polar residues" evidence="1">
    <location>
        <begin position="20"/>
        <end position="34"/>
    </location>
</feature>
<dbReference type="InterPro" id="IPR001849">
    <property type="entry name" value="PH_domain"/>
</dbReference>